<reference evidence="9" key="1">
    <citation type="submission" date="2021-04" db="EMBL/GenBank/DDBJ databases">
        <title>Genome based classification of Actinospica acidithermotolerans sp. nov., an actinobacterium isolated from an Indonesian hot spring.</title>
        <authorList>
            <person name="Kusuma A.B."/>
            <person name="Putra K.E."/>
            <person name="Nafisah S."/>
            <person name="Loh J."/>
            <person name="Nouioui I."/>
            <person name="Goodfellow M."/>
        </authorList>
    </citation>
    <scope>NUCLEOTIDE SEQUENCE</scope>
    <source>
        <strain evidence="9">MGRD01-02</strain>
    </source>
</reference>
<accession>A0A941EDZ3</accession>
<protein>
    <recommendedName>
        <fullName evidence="8">ABC3 transporter permease C-terminal domain-containing protein</fullName>
    </recommendedName>
</protein>
<evidence type="ECO:0000256" key="1">
    <source>
        <dbReference type="ARBA" id="ARBA00004651"/>
    </source>
</evidence>
<dbReference type="InterPro" id="IPR003838">
    <property type="entry name" value="ABC3_permease_C"/>
</dbReference>
<keyword evidence="4 7" id="KW-1133">Transmembrane helix</keyword>
<comment type="subcellular location">
    <subcellularLocation>
        <location evidence="1">Cell membrane</location>
        <topology evidence="1">Multi-pass membrane protein</topology>
    </subcellularLocation>
</comment>
<feature type="domain" description="ABC3 transporter permease C-terminal" evidence="8">
    <location>
        <begin position="661"/>
        <end position="773"/>
    </location>
</feature>
<feature type="domain" description="ABC3 transporter permease C-terminal" evidence="8">
    <location>
        <begin position="207"/>
        <end position="321"/>
    </location>
</feature>
<feature type="transmembrane region" description="Helical" evidence="7">
    <location>
        <begin position="338"/>
        <end position="356"/>
    </location>
</feature>
<feature type="transmembrane region" description="Helical" evidence="7">
    <location>
        <begin position="20"/>
        <end position="39"/>
    </location>
</feature>
<feature type="transmembrane region" description="Helical" evidence="7">
    <location>
        <begin position="415"/>
        <end position="437"/>
    </location>
</feature>
<feature type="transmembrane region" description="Helical" evidence="7">
    <location>
        <begin position="750"/>
        <end position="773"/>
    </location>
</feature>
<evidence type="ECO:0000256" key="6">
    <source>
        <dbReference type="SAM" id="MobiDB-lite"/>
    </source>
</evidence>
<evidence type="ECO:0000256" key="2">
    <source>
        <dbReference type="ARBA" id="ARBA00022475"/>
    </source>
</evidence>
<dbReference type="AlphaFoldDB" id="A0A941EDZ3"/>
<dbReference type="GO" id="GO:0005886">
    <property type="term" value="C:plasma membrane"/>
    <property type="evidence" value="ECO:0007669"/>
    <property type="project" value="UniProtKB-SubCell"/>
</dbReference>
<proteinExistence type="predicted"/>
<organism evidence="9 10">
    <name type="scientific">Actinospica acidithermotolerans</name>
    <dbReference type="NCBI Taxonomy" id="2828514"/>
    <lineage>
        <taxon>Bacteria</taxon>
        <taxon>Bacillati</taxon>
        <taxon>Actinomycetota</taxon>
        <taxon>Actinomycetes</taxon>
        <taxon>Catenulisporales</taxon>
        <taxon>Actinospicaceae</taxon>
        <taxon>Actinospica</taxon>
    </lineage>
</organism>
<evidence type="ECO:0000256" key="7">
    <source>
        <dbReference type="SAM" id="Phobius"/>
    </source>
</evidence>
<feature type="transmembrane region" description="Helical" evidence="7">
    <location>
        <begin position="662"/>
        <end position="685"/>
    </location>
</feature>
<dbReference type="RefSeq" id="WP_212519862.1">
    <property type="nucleotide sequence ID" value="NZ_JAGSOH010000064.1"/>
</dbReference>
<comment type="caution">
    <text evidence="9">The sequence shown here is derived from an EMBL/GenBank/DDBJ whole genome shotgun (WGS) entry which is preliminary data.</text>
</comment>
<name>A0A941EDZ3_9ACTN</name>
<dbReference type="Pfam" id="PF02687">
    <property type="entry name" value="FtsX"/>
    <property type="match status" value="2"/>
</dbReference>
<feature type="transmembrane region" description="Helical" evidence="7">
    <location>
        <begin position="246"/>
        <end position="275"/>
    </location>
</feature>
<keyword evidence="2" id="KW-1003">Cell membrane</keyword>
<evidence type="ECO:0000256" key="5">
    <source>
        <dbReference type="ARBA" id="ARBA00023136"/>
    </source>
</evidence>
<feature type="transmembrane region" description="Helical" evidence="7">
    <location>
        <begin position="368"/>
        <end position="394"/>
    </location>
</feature>
<keyword evidence="10" id="KW-1185">Reference proteome</keyword>
<evidence type="ECO:0000313" key="9">
    <source>
        <dbReference type="EMBL" id="MBR7828727.1"/>
    </source>
</evidence>
<evidence type="ECO:0000256" key="4">
    <source>
        <dbReference type="ARBA" id="ARBA00022989"/>
    </source>
</evidence>
<dbReference type="Proteomes" id="UP000676325">
    <property type="component" value="Unassembled WGS sequence"/>
</dbReference>
<feature type="transmembrane region" description="Helical" evidence="7">
    <location>
        <begin position="706"/>
        <end position="730"/>
    </location>
</feature>
<keyword evidence="3 7" id="KW-0812">Transmembrane</keyword>
<feature type="transmembrane region" description="Helical" evidence="7">
    <location>
        <begin position="201"/>
        <end position="225"/>
    </location>
</feature>
<keyword evidence="5 7" id="KW-0472">Membrane</keyword>
<feature type="region of interest" description="Disordered" evidence="6">
    <location>
        <begin position="521"/>
        <end position="542"/>
    </location>
</feature>
<evidence type="ECO:0000259" key="8">
    <source>
        <dbReference type="Pfam" id="PF02687"/>
    </source>
</evidence>
<gene>
    <name evidence="9" type="ORF">KDK95_20630</name>
</gene>
<feature type="region of interest" description="Disordered" evidence="6">
    <location>
        <begin position="573"/>
        <end position="593"/>
    </location>
</feature>
<evidence type="ECO:0000313" key="10">
    <source>
        <dbReference type="Proteomes" id="UP000676325"/>
    </source>
</evidence>
<dbReference type="EMBL" id="JAGSOH010000064">
    <property type="protein sequence ID" value="MBR7828727.1"/>
    <property type="molecule type" value="Genomic_DNA"/>
</dbReference>
<evidence type="ECO:0000256" key="3">
    <source>
        <dbReference type="ARBA" id="ARBA00022692"/>
    </source>
</evidence>
<feature type="transmembrane region" description="Helical" evidence="7">
    <location>
        <begin position="295"/>
        <end position="317"/>
    </location>
</feature>
<sequence length="785" mass="81594">MYRLGLRLTLRSGKEALTRLLVTMAAVAAGVAILLAVLADFHAFEYTNNQPRWQSTVGTTVTGGSSYSYSYSASGPNAHSELWNYRETVFRGRTIDELDLAALGPGAPLPPGIGALPHAGQYYASPALAALLASTPRDELGERFPGTQAGIVGDRALTGPDDLVVYVGYSPSELAVRPSTIQVSTIAGGAQTSVWTNYFRYAFAVGAVAFVLPILILIGMATRLAATRREERYAALRLVGATNRQIAVISSVDASVSALAGTLFGMLLFVLFRPLLADAALFGSKYFSYAVTPTALGYLALLVCVPLASTIASLISLRRIRISPLGVTRRQTPPKPSFLRVLPLLVGIALYGYGIATTNSQEIGPGVYPGLLLAMIGLVIAGPWLTFVAARLMARYTGSAPSLLAARRLADAPKASFRAVSGLVLAVFLGSMLGGLMPTLNETNATPSATALSNVLLDTFPYSPVCGDNVNCTGGDPNKTATTTSGMLGLEPATGAALVRQLEAMRGVEVMPYYSLSKDATATPPMGGGKNGSGPRPAPHRSASYDAVVSCAALAQMPALGSCAAGDPAIEADTSNLTSDNPRDSTEPIAAPGNPAAKADFSGLYLRGVLVKVDNATTLEVVRTFLVTHTPLSQSGIAPRTFGEAVQARASVASIVQRITNIAIVLTLLVAGCSLAVAAGGSLVERKRPFTLLRLTGTPTRALYKVVLLEALLPLSAATVLAIATGYGLAVVAAVKVAPKGTPVPTPSGSYYLTMGIGLLAAFALISGTLPFLGRITRSDSARFE</sequence>